<evidence type="ECO:0000313" key="1">
    <source>
        <dbReference type="EMBL" id="CAG9322318.1"/>
    </source>
</evidence>
<dbReference type="EMBL" id="CAJZBQ010000031">
    <property type="protein sequence ID" value="CAG9322318.1"/>
    <property type="molecule type" value="Genomic_DNA"/>
</dbReference>
<dbReference type="Proteomes" id="UP001162131">
    <property type="component" value="Unassembled WGS sequence"/>
</dbReference>
<keyword evidence="2" id="KW-1185">Reference proteome</keyword>
<comment type="caution">
    <text evidence="1">The sequence shown here is derived from an EMBL/GenBank/DDBJ whole genome shotgun (WGS) entry which is preliminary data.</text>
</comment>
<reference evidence="1" key="1">
    <citation type="submission" date="2021-09" db="EMBL/GenBank/DDBJ databases">
        <authorList>
            <consortium name="AG Swart"/>
            <person name="Singh M."/>
            <person name="Singh A."/>
            <person name="Seah K."/>
            <person name="Emmerich C."/>
        </authorList>
    </citation>
    <scope>NUCLEOTIDE SEQUENCE</scope>
    <source>
        <strain evidence="1">ATCC30299</strain>
    </source>
</reference>
<sequence length="246" mass="28909">MNVLKCYDPLCTQRAEMLCKCTGFEIFMCNYHINEHVSAFLGWSHNFIPIEASQKQNKTMIDLFSDIKQQTQKVKNESLEIFSKCVSCFESLMEYSLQNIDFHINTINEQISAFANIDKNSKIYEEHVEELSKGIESLLVDNENLKIVNSINRFMEEIIKITENIAKHPFSAIKEFLDKFEQKPIQINQNVFNEELKKHENFIKSWADDFSDFPSRSHFWYCKKEFLNITLGILCKHLMISILPLN</sequence>
<protein>
    <submittedName>
        <fullName evidence="1">Uncharacterized protein</fullName>
    </submittedName>
</protein>
<accession>A0AAU9JN75</accession>
<evidence type="ECO:0000313" key="2">
    <source>
        <dbReference type="Proteomes" id="UP001162131"/>
    </source>
</evidence>
<gene>
    <name evidence="1" type="ORF">BSTOLATCC_MIC31343</name>
</gene>
<proteinExistence type="predicted"/>
<dbReference type="AlphaFoldDB" id="A0AAU9JN75"/>
<organism evidence="1 2">
    <name type="scientific">Blepharisma stoltei</name>
    <dbReference type="NCBI Taxonomy" id="1481888"/>
    <lineage>
        <taxon>Eukaryota</taxon>
        <taxon>Sar</taxon>
        <taxon>Alveolata</taxon>
        <taxon>Ciliophora</taxon>
        <taxon>Postciliodesmatophora</taxon>
        <taxon>Heterotrichea</taxon>
        <taxon>Heterotrichida</taxon>
        <taxon>Blepharismidae</taxon>
        <taxon>Blepharisma</taxon>
    </lineage>
</organism>
<name>A0AAU9JN75_9CILI</name>